<keyword evidence="2" id="KW-0812">Transmembrane</keyword>
<keyword evidence="2" id="KW-0472">Membrane</keyword>
<feature type="compositionally biased region" description="Low complexity" evidence="1">
    <location>
        <begin position="103"/>
        <end position="115"/>
    </location>
</feature>
<sequence>MNSISNAFSSAGAHLTGTANKAADQVGATFKGEGADGKAMAAGSQSQDNTALYAVVGGGVGAALIAAGAFAMMGDGSEKKPKKKRSVPKGETKSARELQAPRPAFDAEAPAPSAAGSGLQMAAPTYSVPAPQPMTYQQPAYQPMTYQPASYQPASYQQTAMPAAQPMTYQAAPAYQPASMAASAYQPVMYQQVPTEPTYQVQ</sequence>
<comment type="caution">
    <text evidence="3">The sequence shown here is derived from an EMBL/GenBank/DDBJ whole genome shotgun (WGS) entry which is preliminary data.</text>
</comment>
<feature type="transmembrane region" description="Helical" evidence="2">
    <location>
        <begin position="51"/>
        <end position="74"/>
    </location>
</feature>
<reference evidence="3" key="1">
    <citation type="submission" date="2023-08" db="EMBL/GenBank/DDBJ databases">
        <authorList>
            <person name="Chen Y."/>
            <person name="Shah S."/>
            <person name="Dougan E. K."/>
            <person name="Thang M."/>
            <person name="Chan C."/>
        </authorList>
    </citation>
    <scope>NUCLEOTIDE SEQUENCE</scope>
</reference>
<feature type="region of interest" description="Disordered" evidence="1">
    <location>
        <begin position="74"/>
        <end position="118"/>
    </location>
</feature>
<evidence type="ECO:0000313" key="3">
    <source>
        <dbReference type="EMBL" id="CAJ1388892.1"/>
    </source>
</evidence>
<gene>
    <name evidence="3" type="ORF">EVOR1521_LOCUS14648</name>
</gene>
<protein>
    <submittedName>
        <fullName evidence="3">Uncharacterized protein</fullName>
    </submittedName>
</protein>
<dbReference type="AlphaFoldDB" id="A0AA36MZ80"/>
<evidence type="ECO:0000313" key="4">
    <source>
        <dbReference type="Proteomes" id="UP001178507"/>
    </source>
</evidence>
<keyword evidence="2" id="KW-1133">Transmembrane helix</keyword>
<evidence type="ECO:0000256" key="2">
    <source>
        <dbReference type="SAM" id="Phobius"/>
    </source>
</evidence>
<proteinExistence type="predicted"/>
<organism evidence="3 4">
    <name type="scientific">Effrenium voratum</name>
    <dbReference type="NCBI Taxonomy" id="2562239"/>
    <lineage>
        <taxon>Eukaryota</taxon>
        <taxon>Sar</taxon>
        <taxon>Alveolata</taxon>
        <taxon>Dinophyceae</taxon>
        <taxon>Suessiales</taxon>
        <taxon>Symbiodiniaceae</taxon>
        <taxon>Effrenium</taxon>
    </lineage>
</organism>
<dbReference type="EMBL" id="CAUJNA010001779">
    <property type="protein sequence ID" value="CAJ1388892.1"/>
    <property type="molecule type" value="Genomic_DNA"/>
</dbReference>
<dbReference type="Proteomes" id="UP001178507">
    <property type="component" value="Unassembled WGS sequence"/>
</dbReference>
<keyword evidence="4" id="KW-1185">Reference proteome</keyword>
<accession>A0AA36MZ80</accession>
<name>A0AA36MZ80_9DINO</name>
<evidence type="ECO:0000256" key="1">
    <source>
        <dbReference type="SAM" id="MobiDB-lite"/>
    </source>
</evidence>